<protein>
    <submittedName>
        <fullName evidence="1">Uncharacterized protein</fullName>
    </submittedName>
</protein>
<organism evidence="1 2">
    <name type="scientific">Persicobacter psychrovividus</name>
    <dbReference type="NCBI Taxonomy" id="387638"/>
    <lineage>
        <taxon>Bacteria</taxon>
        <taxon>Pseudomonadati</taxon>
        <taxon>Bacteroidota</taxon>
        <taxon>Cytophagia</taxon>
        <taxon>Cytophagales</taxon>
        <taxon>Persicobacteraceae</taxon>
        <taxon>Persicobacter</taxon>
    </lineage>
</organism>
<evidence type="ECO:0000313" key="2">
    <source>
        <dbReference type="Proteomes" id="UP001354989"/>
    </source>
</evidence>
<name>A0ABN6L8N7_9BACT</name>
<keyword evidence="2" id="KW-1185">Reference proteome</keyword>
<dbReference type="RefSeq" id="WP_338396873.1">
    <property type="nucleotide sequence ID" value="NZ_AP025292.1"/>
</dbReference>
<dbReference type="EMBL" id="AP025292">
    <property type="protein sequence ID" value="BDC99560.1"/>
    <property type="molecule type" value="Genomic_DNA"/>
</dbReference>
<gene>
    <name evidence="1" type="ORF">PEPS_18410</name>
</gene>
<sequence length="293" mass="31725">MKNLFYATLALFMVGVLTSCGETEDILPSESNSLNIKTTQSTDDYVVSGQKISFTALLTSTDKNLRTFEVSGPVDYAELSVENIIDTEKDDSGDKTLKNLRAGDEYVYTNDKQVAYTVNYTVSQNDIDEALDNDGKMEFMISISDKSLIGSGSTGVKTAKVEFMVQTATPLEEADFKAERSGGADATGLDAYGLAWTSNTNTSAIIKKDADKLVKLSAEDYENITSVEALMAAVDAADDMDDFRDVSVSESKDYDLVIATKKGDDYFMINITRADVKTATAGTTVTVTGKVKN</sequence>
<dbReference type="PROSITE" id="PS51257">
    <property type="entry name" value="PROKAR_LIPOPROTEIN"/>
    <property type="match status" value="1"/>
</dbReference>
<accession>A0ABN6L8N7</accession>
<evidence type="ECO:0000313" key="1">
    <source>
        <dbReference type="EMBL" id="BDC99560.1"/>
    </source>
</evidence>
<proteinExistence type="predicted"/>
<dbReference type="Proteomes" id="UP001354989">
    <property type="component" value="Chromosome"/>
</dbReference>
<reference evidence="1 2" key="1">
    <citation type="submission" date="2021-12" db="EMBL/GenBank/DDBJ databases">
        <title>Genome sequencing of bacteria with rrn-lacking chromosome and rrn-plasmid.</title>
        <authorList>
            <person name="Anda M."/>
            <person name="Iwasaki W."/>
        </authorList>
    </citation>
    <scope>NUCLEOTIDE SEQUENCE [LARGE SCALE GENOMIC DNA]</scope>
    <source>
        <strain evidence="1 2">NBRC 101262</strain>
    </source>
</reference>